<dbReference type="InterPro" id="IPR005000">
    <property type="entry name" value="Aldolase/citrate-lyase_domain"/>
</dbReference>
<dbReference type="AlphaFoldDB" id="A0A427YN80"/>
<gene>
    <name evidence="4" type="ORF">EHS25_008033</name>
</gene>
<protein>
    <recommendedName>
        <fullName evidence="3">HpcH/HpaI aldolase/citrate lyase domain-containing protein</fullName>
    </recommendedName>
</protein>
<proteinExistence type="predicted"/>
<sequence length="255" mass="26694">MPANHLRIQECLTAGRPAMGTFMMLPGARLGQVLGDTRLDAVIVDCEHGAIGDADMHHAVMAVASRGCSPVVRIRGPSGPLIKRALDSGAHGIMVPQINTAAEAAEVVRLAKFPPLGARGQGSPFAALAHGVPTPQYLKQANDTLITMIQIETVEGLKNVREIAAVPGVDMIFIGPNDLALSLMGYTPGSTEPEFLGAIDTILAAAKEAGKKTGILVNNGDLAREAKKRFDFVVIGGDVKALGFWFAAQLEAAAK</sequence>
<feature type="domain" description="HpcH/HpaI aldolase/citrate lyase" evidence="3">
    <location>
        <begin position="32"/>
        <end position="240"/>
    </location>
</feature>
<keyword evidence="5" id="KW-1185">Reference proteome</keyword>
<evidence type="ECO:0000256" key="1">
    <source>
        <dbReference type="ARBA" id="ARBA00022723"/>
    </source>
</evidence>
<dbReference type="OrthoDB" id="1621678at2759"/>
<dbReference type="GO" id="GO:0005737">
    <property type="term" value="C:cytoplasm"/>
    <property type="evidence" value="ECO:0007669"/>
    <property type="project" value="TreeGrafter"/>
</dbReference>
<dbReference type="Proteomes" id="UP000279259">
    <property type="component" value="Unassembled WGS sequence"/>
</dbReference>
<dbReference type="SUPFAM" id="SSF51621">
    <property type="entry name" value="Phosphoenolpyruvate/pyruvate domain"/>
    <property type="match status" value="1"/>
</dbReference>
<comment type="caution">
    <text evidence="4">The sequence shown here is derived from an EMBL/GenBank/DDBJ whole genome shotgun (WGS) entry which is preliminary data.</text>
</comment>
<keyword evidence="2" id="KW-0456">Lyase</keyword>
<evidence type="ECO:0000313" key="5">
    <source>
        <dbReference type="Proteomes" id="UP000279259"/>
    </source>
</evidence>
<dbReference type="PANTHER" id="PTHR30502:SF9">
    <property type="entry name" value="HPCH_HPAI ALDOLASE_CITRATE LYASE DOMAIN-CONTAINING PROTEIN"/>
    <property type="match status" value="1"/>
</dbReference>
<evidence type="ECO:0000259" key="3">
    <source>
        <dbReference type="Pfam" id="PF03328"/>
    </source>
</evidence>
<dbReference type="PANTHER" id="PTHR30502">
    <property type="entry name" value="2-KETO-3-DEOXY-L-RHAMNONATE ALDOLASE"/>
    <property type="match status" value="1"/>
</dbReference>
<organism evidence="4 5">
    <name type="scientific">Saitozyma podzolica</name>
    <dbReference type="NCBI Taxonomy" id="1890683"/>
    <lineage>
        <taxon>Eukaryota</taxon>
        <taxon>Fungi</taxon>
        <taxon>Dikarya</taxon>
        <taxon>Basidiomycota</taxon>
        <taxon>Agaricomycotina</taxon>
        <taxon>Tremellomycetes</taxon>
        <taxon>Tremellales</taxon>
        <taxon>Trimorphomycetaceae</taxon>
        <taxon>Saitozyma</taxon>
    </lineage>
</organism>
<dbReference type="STRING" id="1890683.A0A427YN80"/>
<dbReference type="InterPro" id="IPR015813">
    <property type="entry name" value="Pyrv/PenolPyrv_kinase-like_dom"/>
</dbReference>
<name>A0A427YN80_9TREE</name>
<dbReference type="EMBL" id="RSCD01000005">
    <property type="protein sequence ID" value="RSH92588.1"/>
    <property type="molecule type" value="Genomic_DNA"/>
</dbReference>
<dbReference type="GO" id="GO:0016832">
    <property type="term" value="F:aldehyde-lyase activity"/>
    <property type="evidence" value="ECO:0007669"/>
    <property type="project" value="TreeGrafter"/>
</dbReference>
<reference evidence="4 5" key="1">
    <citation type="submission" date="2018-11" db="EMBL/GenBank/DDBJ databases">
        <title>Genome sequence of Saitozyma podzolica DSM 27192.</title>
        <authorList>
            <person name="Aliyu H."/>
            <person name="Gorte O."/>
            <person name="Ochsenreither K."/>
        </authorList>
    </citation>
    <scope>NUCLEOTIDE SEQUENCE [LARGE SCALE GENOMIC DNA]</scope>
    <source>
        <strain evidence="4 5">DSM 27192</strain>
    </source>
</reference>
<dbReference type="Gene3D" id="3.20.20.60">
    <property type="entry name" value="Phosphoenolpyruvate-binding domains"/>
    <property type="match status" value="1"/>
</dbReference>
<keyword evidence="1" id="KW-0479">Metal-binding</keyword>
<evidence type="ECO:0000256" key="2">
    <source>
        <dbReference type="ARBA" id="ARBA00023239"/>
    </source>
</evidence>
<dbReference type="InterPro" id="IPR050251">
    <property type="entry name" value="HpcH-HpaI_aldolase"/>
</dbReference>
<evidence type="ECO:0000313" key="4">
    <source>
        <dbReference type="EMBL" id="RSH92588.1"/>
    </source>
</evidence>
<dbReference type="InterPro" id="IPR040442">
    <property type="entry name" value="Pyrv_kinase-like_dom_sf"/>
</dbReference>
<accession>A0A427YN80</accession>
<dbReference type="Pfam" id="PF03328">
    <property type="entry name" value="HpcH_HpaI"/>
    <property type="match status" value="1"/>
</dbReference>
<dbReference type="GO" id="GO:0046872">
    <property type="term" value="F:metal ion binding"/>
    <property type="evidence" value="ECO:0007669"/>
    <property type="project" value="UniProtKB-KW"/>
</dbReference>